<dbReference type="GO" id="GO:0008270">
    <property type="term" value="F:zinc ion binding"/>
    <property type="evidence" value="ECO:0007669"/>
    <property type="project" value="InterPro"/>
</dbReference>
<dbReference type="AlphaFoldDB" id="X1GD33"/>
<dbReference type="PROSITE" id="PS00150">
    <property type="entry name" value="ACYLPHOSPHATASE_1"/>
    <property type="match status" value="1"/>
</dbReference>
<sequence length="200" mass="22860">MMVQLKVAKLAKIGVRGVVQGVGFRPFVYRLAREHNLKGWVRNTSGNVEIEVEGDAETLENFLSDLEAKMPPMARIEKVETTFHPIKGYTDFEICPSLSQEGEYQLVSPDIATCEDCRREIFSPTDRRFGYPFTNCTNCGPRFTIIEDIPYDRPKTTMRQFKMCPRCQREYDDPLDRRFHAQPNACPECGPSLELVDGKG</sequence>
<dbReference type="InterPro" id="IPR001792">
    <property type="entry name" value="Acylphosphatase-like_dom"/>
</dbReference>
<accession>X1GD33</accession>
<feature type="domain" description="Acylphosphatase-like" evidence="1">
    <location>
        <begin position="10"/>
        <end position="96"/>
    </location>
</feature>
<dbReference type="GO" id="GO:0051604">
    <property type="term" value="P:protein maturation"/>
    <property type="evidence" value="ECO:0007669"/>
    <property type="project" value="TreeGrafter"/>
</dbReference>
<dbReference type="InterPro" id="IPR017968">
    <property type="entry name" value="Acylphosphatase_CS"/>
</dbReference>
<dbReference type="InterPro" id="IPR011125">
    <property type="entry name" value="Znf_HypF"/>
</dbReference>
<organism evidence="2">
    <name type="scientific">marine sediment metagenome</name>
    <dbReference type="NCBI Taxonomy" id="412755"/>
    <lineage>
        <taxon>unclassified sequences</taxon>
        <taxon>metagenomes</taxon>
        <taxon>ecological metagenomes</taxon>
    </lineage>
</organism>
<dbReference type="Gene3D" id="3.90.870.50">
    <property type="match status" value="1"/>
</dbReference>
<dbReference type="SUPFAM" id="SSF54975">
    <property type="entry name" value="Acylphosphatase/BLUF domain-like"/>
    <property type="match status" value="1"/>
</dbReference>
<dbReference type="InterPro" id="IPR036046">
    <property type="entry name" value="Acylphosphatase-like_dom_sf"/>
</dbReference>
<dbReference type="Pfam" id="PF00708">
    <property type="entry name" value="Acylphosphatase"/>
    <property type="match status" value="1"/>
</dbReference>
<dbReference type="PANTHER" id="PTHR42959:SF1">
    <property type="entry name" value="CARBAMOYLTRANSFERASE HYPF"/>
    <property type="match status" value="1"/>
</dbReference>
<protein>
    <recommendedName>
        <fullName evidence="1">Acylphosphatase-like domain-containing protein</fullName>
    </recommendedName>
</protein>
<gene>
    <name evidence="2" type="ORF">S03H2_30295</name>
</gene>
<name>X1GD33_9ZZZZ</name>
<evidence type="ECO:0000313" key="2">
    <source>
        <dbReference type="EMBL" id="GAH55127.1"/>
    </source>
</evidence>
<dbReference type="Pfam" id="PF07503">
    <property type="entry name" value="zf-HYPF"/>
    <property type="match status" value="2"/>
</dbReference>
<reference evidence="2" key="1">
    <citation type="journal article" date="2014" name="Front. Microbiol.">
        <title>High frequency of phylogenetically diverse reductive dehalogenase-homologous genes in deep subseafloor sedimentary metagenomes.</title>
        <authorList>
            <person name="Kawai M."/>
            <person name="Futagami T."/>
            <person name="Toyoda A."/>
            <person name="Takaki Y."/>
            <person name="Nishi S."/>
            <person name="Hori S."/>
            <person name="Arai W."/>
            <person name="Tsubouchi T."/>
            <person name="Morono Y."/>
            <person name="Uchiyama I."/>
            <person name="Ito T."/>
            <person name="Fujiyama A."/>
            <person name="Inagaki F."/>
            <person name="Takami H."/>
        </authorList>
    </citation>
    <scope>NUCLEOTIDE SEQUENCE</scope>
    <source>
        <strain evidence="2">Expedition CK06-06</strain>
    </source>
</reference>
<dbReference type="EMBL" id="BARU01018323">
    <property type="protein sequence ID" value="GAH55127.1"/>
    <property type="molecule type" value="Genomic_DNA"/>
</dbReference>
<comment type="caution">
    <text evidence="2">The sequence shown here is derived from an EMBL/GenBank/DDBJ whole genome shotgun (WGS) entry which is preliminary data.</text>
</comment>
<dbReference type="GO" id="GO:0016743">
    <property type="term" value="F:carboxyl- or carbamoyltransferase activity"/>
    <property type="evidence" value="ECO:0007669"/>
    <property type="project" value="TreeGrafter"/>
</dbReference>
<dbReference type="PROSITE" id="PS51160">
    <property type="entry name" value="ACYLPHOSPHATASE_3"/>
    <property type="match status" value="1"/>
</dbReference>
<proteinExistence type="predicted"/>
<dbReference type="InterPro" id="IPR051060">
    <property type="entry name" value="Carbamoyltrans_HypF-like"/>
</dbReference>
<dbReference type="PANTHER" id="PTHR42959">
    <property type="entry name" value="CARBAMOYLTRANSFERASE"/>
    <property type="match status" value="1"/>
</dbReference>
<evidence type="ECO:0000259" key="1">
    <source>
        <dbReference type="PROSITE" id="PS51160"/>
    </source>
</evidence>